<dbReference type="Proteomes" id="UP001138997">
    <property type="component" value="Unassembled WGS sequence"/>
</dbReference>
<comment type="caution">
    <text evidence="2">The sequence shown here is derived from an EMBL/GenBank/DDBJ whole genome shotgun (WGS) entry which is preliminary data.</text>
</comment>
<feature type="domain" description="Gamma-glutamylcyclotransferase AIG2-like" evidence="1">
    <location>
        <begin position="1"/>
        <end position="67"/>
    </location>
</feature>
<name>A0A9X1NPJ1_9ACTN</name>
<keyword evidence="3" id="KW-1185">Reference proteome</keyword>
<evidence type="ECO:0000259" key="1">
    <source>
        <dbReference type="Pfam" id="PF06094"/>
    </source>
</evidence>
<organism evidence="2 3">
    <name type="scientific">Kineosporia babensis</name>
    <dbReference type="NCBI Taxonomy" id="499548"/>
    <lineage>
        <taxon>Bacteria</taxon>
        <taxon>Bacillati</taxon>
        <taxon>Actinomycetota</taxon>
        <taxon>Actinomycetes</taxon>
        <taxon>Kineosporiales</taxon>
        <taxon>Kineosporiaceae</taxon>
        <taxon>Kineosporia</taxon>
    </lineage>
</organism>
<dbReference type="Gene3D" id="3.10.490.10">
    <property type="entry name" value="Gamma-glutamyl cyclotransferase-like"/>
    <property type="match status" value="1"/>
</dbReference>
<dbReference type="AlphaFoldDB" id="A0A9X1NPJ1"/>
<evidence type="ECO:0000313" key="3">
    <source>
        <dbReference type="Proteomes" id="UP001138997"/>
    </source>
</evidence>
<reference evidence="2" key="1">
    <citation type="submission" date="2021-11" db="EMBL/GenBank/DDBJ databases">
        <title>Streptomyces corallinus and Kineosporia corallina sp. nov., two new coral-derived marine actinobacteria.</title>
        <authorList>
            <person name="Buangrab K."/>
            <person name="Sutthacheep M."/>
            <person name="Yeemin T."/>
            <person name="Harunari E."/>
            <person name="Igarashi Y."/>
            <person name="Sripreechasak P."/>
            <person name="Kanchanasin P."/>
            <person name="Tanasupawat S."/>
            <person name="Phongsopitanun W."/>
        </authorList>
    </citation>
    <scope>NUCLEOTIDE SEQUENCE</scope>
    <source>
        <strain evidence="2">JCM 31032</strain>
    </source>
</reference>
<dbReference type="RefSeq" id="WP_231450118.1">
    <property type="nucleotide sequence ID" value="NZ_JAJOMB010000059.1"/>
</dbReference>
<dbReference type="InterPro" id="IPR013024">
    <property type="entry name" value="GGCT-like"/>
</dbReference>
<dbReference type="InterPro" id="IPR009288">
    <property type="entry name" value="AIG2-like_dom"/>
</dbReference>
<evidence type="ECO:0000313" key="2">
    <source>
        <dbReference type="EMBL" id="MCD5317269.1"/>
    </source>
</evidence>
<sequence length="104" mass="11892">GWQVIALPDQPYPTIIRDAQAAADGELFTDLSVAEWKALDAFEAPDYLLTRVDTTAGPAYIYAAPDDHGLTPAPWDLDDFREQQLPNYLDRCQRWRQHYNAQQQ</sequence>
<gene>
    <name evidence="2" type="ORF">LR394_40900</name>
</gene>
<proteinExistence type="predicted"/>
<dbReference type="EMBL" id="JAJOMB010000059">
    <property type="protein sequence ID" value="MCD5317269.1"/>
    <property type="molecule type" value="Genomic_DNA"/>
</dbReference>
<dbReference type="CDD" id="cd06661">
    <property type="entry name" value="GGCT_like"/>
    <property type="match status" value="1"/>
</dbReference>
<protein>
    <submittedName>
        <fullName evidence="2">Gamma-glutamylcyclotransferase</fullName>
    </submittedName>
</protein>
<accession>A0A9X1NPJ1</accession>
<feature type="non-terminal residue" evidence="2">
    <location>
        <position position="1"/>
    </location>
</feature>
<dbReference type="Pfam" id="PF06094">
    <property type="entry name" value="GGACT"/>
    <property type="match status" value="1"/>
</dbReference>